<dbReference type="Proteomes" id="UP000005408">
    <property type="component" value="Unassembled WGS sequence"/>
</dbReference>
<reference evidence="1" key="1">
    <citation type="submission" date="2022-08" db="UniProtKB">
        <authorList>
            <consortium name="EnsemblMetazoa"/>
        </authorList>
    </citation>
    <scope>IDENTIFICATION</scope>
    <source>
        <strain evidence="1">05x7-T-G4-1.051#20</strain>
    </source>
</reference>
<evidence type="ECO:0000313" key="1">
    <source>
        <dbReference type="EnsemblMetazoa" id="G18344.1:cds"/>
    </source>
</evidence>
<evidence type="ECO:0000313" key="2">
    <source>
        <dbReference type="Proteomes" id="UP000005408"/>
    </source>
</evidence>
<dbReference type="AlphaFoldDB" id="A0A8W8JBK6"/>
<sequence length="114" mass="12803">MVTVKYAEEAHMICLDDKPVVPLGEPHRPISTDVRSHNRAMIPVGATFSALDHDFHIHGDIPSVLFQNDSFYYEKWRTRQEIHLLECSVAIPTHGCSTGICLVSNSENSLKSEL</sequence>
<protein>
    <submittedName>
        <fullName evidence="1">Uncharacterized protein</fullName>
    </submittedName>
</protein>
<keyword evidence="2" id="KW-1185">Reference proteome</keyword>
<name>A0A8W8JBK6_MAGGI</name>
<proteinExistence type="predicted"/>
<accession>A0A8W8JBK6</accession>
<organism evidence="1 2">
    <name type="scientific">Magallana gigas</name>
    <name type="common">Pacific oyster</name>
    <name type="synonym">Crassostrea gigas</name>
    <dbReference type="NCBI Taxonomy" id="29159"/>
    <lineage>
        <taxon>Eukaryota</taxon>
        <taxon>Metazoa</taxon>
        <taxon>Spiralia</taxon>
        <taxon>Lophotrochozoa</taxon>
        <taxon>Mollusca</taxon>
        <taxon>Bivalvia</taxon>
        <taxon>Autobranchia</taxon>
        <taxon>Pteriomorphia</taxon>
        <taxon>Ostreida</taxon>
        <taxon>Ostreoidea</taxon>
        <taxon>Ostreidae</taxon>
        <taxon>Magallana</taxon>
    </lineage>
</organism>
<dbReference type="EnsemblMetazoa" id="G18344.1">
    <property type="protein sequence ID" value="G18344.1:cds"/>
    <property type="gene ID" value="G18344"/>
</dbReference>